<dbReference type="PRINTS" id="PR00237">
    <property type="entry name" value="GPCRRHODOPSN"/>
</dbReference>
<evidence type="ECO:0000256" key="6">
    <source>
        <dbReference type="ARBA" id="ARBA00023170"/>
    </source>
</evidence>
<keyword evidence="7" id="KW-0807">Transducer</keyword>
<feature type="transmembrane region" description="Helical" evidence="8">
    <location>
        <begin position="132"/>
        <end position="153"/>
    </location>
</feature>
<dbReference type="GO" id="GO:0005886">
    <property type="term" value="C:plasma membrane"/>
    <property type="evidence" value="ECO:0007669"/>
    <property type="project" value="TreeGrafter"/>
</dbReference>
<feature type="transmembrane region" description="Helical" evidence="8">
    <location>
        <begin position="265"/>
        <end position="287"/>
    </location>
</feature>
<comment type="caution">
    <text evidence="10">The sequence shown here is derived from an EMBL/GenBank/DDBJ whole genome shotgun (WGS) entry which is preliminary data.</text>
</comment>
<evidence type="ECO:0000313" key="11">
    <source>
        <dbReference type="Proteomes" id="UP001181693"/>
    </source>
</evidence>
<evidence type="ECO:0000259" key="9">
    <source>
        <dbReference type="PROSITE" id="PS50262"/>
    </source>
</evidence>
<proteinExistence type="predicted"/>
<feature type="transmembrane region" description="Helical" evidence="8">
    <location>
        <begin position="20"/>
        <end position="40"/>
    </location>
</feature>
<dbReference type="Pfam" id="PF00001">
    <property type="entry name" value="7tm_1"/>
    <property type="match status" value="1"/>
</dbReference>
<dbReference type="EMBL" id="DYDO01000006">
    <property type="protein sequence ID" value="DBA23164.1"/>
    <property type="molecule type" value="Genomic_DNA"/>
</dbReference>
<feature type="transmembrane region" description="Helical" evidence="8">
    <location>
        <begin position="183"/>
        <end position="207"/>
    </location>
</feature>
<dbReference type="InterPro" id="IPR017452">
    <property type="entry name" value="GPCR_Rhodpsn_7TM"/>
</dbReference>
<evidence type="ECO:0000256" key="3">
    <source>
        <dbReference type="ARBA" id="ARBA00022989"/>
    </source>
</evidence>
<feature type="transmembrane region" description="Helical" evidence="8">
    <location>
        <begin position="228"/>
        <end position="253"/>
    </location>
</feature>
<organism evidence="10 11">
    <name type="scientific">Pyxicephalus adspersus</name>
    <name type="common">African bullfrog</name>
    <dbReference type="NCBI Taxonomy" id="30357"/>
    <lineage>
        <taxon>Eukaryota</taxon>
        <taxon>Metazoa</taxon>
        <taxon>Chordata</taxon>
        <taxon>Craniata</taxon>
        <taxon>Vertebrata</taxon>
        <taxon>Euteleostomi</taxon>
        <taxon>Amphibia</taxon>
        <taxon>Batrachia</taxon>
        <taxon>Anura</taxon>
        <taxon>Neobatrachia</taxon>
        <taxon>Ranoidea</taxon>
        <taxon>Pyxicephalidae</taxon>
        <taxon>Pyxicephalinae</taxon>
        <taxon>Pyxicephalus</taxon>
    </lineage>
</organism>
<evidence type="ECO:0000256" key="8">
    <source>
        <dbReference type="SAM" id="Phobius"/>
    </source>
</evidence>
<evidence type="ECO:0000256" key="1">
    <source>
        <dbReference type="ARBA" id="ARBA00004141"/>
    </source>
</evidence>
<evidence type="ECO:0000256" key="7">
    <source>
        <dbReference type="ARBA" id="ARBA00023224"/>
    </source>
</evidence>
<name>A0AAV3A7R1_PYXAD</name>
<dbReference type="InterPro" id="IPR000276">
    <property type="entry name" value="GPCR_Rhodpsn"/>
</dbReference>
<keyword evidence="6" id="KW-0675">Receptor</keyword>
<keyword evidence="5 8" id="KW-0472">Membrane</keyword>
<feature type="domain" description="G-protein coupled receptors family 1 profile" evidence="9">
    <location>
        <begin position="32"/>
        <end position="285"/>
    </location>
</feature>
<protein>
    <recommendedName>
        <fullName evidence="9">G-protein coupled receptors family 1 profile domain-containing protein</fullName>
    </recommendedName>
</protein>
<dbReference type="Gene3D" id="1.20.1070.10">
    <property type="entry name" value="Rhodopsin 7-helix transmembrane proteins"/>
    <property type="match status" value="1"/>
</dbReference>
<keyword evidence="2 8" id="KW-0812">Transmembrane</keyword>
<dbReference type="AlphaFoldDB" id="A0AAV3A7R1"/>
<dbReference type="GO" id="GO:0004930">
    <property type="term" value="F:G protein-coupled receptor activity"/>
    <property type="evidence" value="ECO:0007669"/>
    <property type="project" value="UniProtKB-KW"/>
</dbReference>
<evidence type="ECO:0000256" key="5">
    <source>
        <dbReference type="ARBA" id="ARBA00023136"/>
    </source>
</evidence>
<evidence type="ECO:0000313" key="10">
    <source>
        <dbReference type="EMBL" id="DBA23164.1"/>
    </source>
</evidence>
<gene>
    <name evidence="10" type="ORF">GDO54_014104</name>
</gene>
<dbReference type="InterPro" id="IPR051893">
    <property type="entry name" value="HCARs"/>
</dbReference>
<comment type="subcellular location">
    <subcellularLocation>
        <location evidence="1">Membrane</location>
        <topology evidence="1">Multi-pass membrane protein</topology>
    </subcellularLocation>
</comment>
<evidence type="ECO:0000256" key="2">
    <source>
        <dbReference type="ARBA" id="ARBA00022692"/>
    </source>
</evidence>
<sequence>MNSSEPCFFKESGMSPVLGIILLLEFALGLIGNGVVLYILCFCIPSWNISTLYLFNVSFADFLLIACLPFRADYFLHGKNWNFGDIPCRFMLFTLSLSRTGSIFFLTAVVVNRYYMIVHPHFRINMIKTIPGGLVVTITLWAVIILLSCYLLFTSHLVTEEIANKTLCESFNLNWDKSLIISWHYVFFVIQLIIPLIIILVCTGYIVRQLQRCKDNFGKIKRTIKSMTFVAFVFIFCFLPSTVSTIIVVISKYLTLCWLFDTSSLVFAASLSLTYFNSVLNPLAIYISSLRFQKSLNNACNCAEKRRLYENR</sequence>
<keyword evidence="11" id="KW-1185">Reference proteome</keyword>
<feature type="transmembrane region" description="Helical" evidence="8">
    <location>
        <begin position="92"/>
        <end position="111"/>
    </location>
</feature>
<feature type="transmembrane region" description="Helical" evidence="8">
    <location>
        <begin position="52"/>
        <end position="72"/>
    </location>
</feature>
<dbReference type="PANTHER" id="PTHR46048:SF6">
    <property type="entry name" value="HYDROXYCARBOXYLIC ACID RECEPTOR 2"/>
    <property type="match status" value="1"/>
</dbReference>
<dbReference type="SUPFAM" id="SSF81321">
    <property type="entry name" value="Family A G protein-coupled receptor-like"/>
    <property type="match status" value="1"/>
</dbReference>
<keyword evidence="4" id="KW-0297">G-protein coupled receptor</keyword>
<dbReference type="PROSITE" id="PS50262">
    <property type="entry name" value="G_PROTEIN_RECEP_F1_2"/>
    <property type="match status" value="1"/>
</dbReference>
<dbReference type="PANTHER" id="PTHR46048">
    <property type="entry name" value="HYDROXYCARBOXYLIC ACID RECEPTOR 2"/>
    <property type="match status" value="1"/>
</dbReference>
<keyword evidence="3 8" id="KW-1133">Transmembrane helix</keyword>
<dbReference type="Proteomes" id="UP001181693">
    <property type="component" value="Unassembled WGS sequence"/>
</dbReference>
<reference evidence="10" key="1">
    <citation type="thesis" date="2020" institute="ProQuest LLC" country="789 East Eisenhower Parkway, Ann Arbor, MI, USA">
        <title>Comparative Genomics and Chromosome Evolution.</title>
        <authorList>
            <person name="Mudd A.B."/>
        </authorList>
    </citation>
    <scope>NUCLEOTIDE SEQUENCE</scope>
    <source>
        <strain evidence="10">1538</strain>
        <tissue evidence="10">Blood</tissue>
    </source>
</reference>
<accession>A0AAV3A7R1</accession>
<evidence type="ECO:0000256" key="4">
    <source>
        <dbReference type="ARBA" id="ARBA00023040"/>
    </source>
</evidence>